<protein>
    <recommendedName>
        <fullName evidence="3">Thioesterase family protein</fullName>
    </recommendedName>
</protein>
<dbReference type="EMBL" id="CM000914">
    <property type="protein sequence ID" value="EFG04792.2"/>
    <property type="molecule type" value="Genomic_DNA"/>
</dbReference>
<evidence type="ECO:0008006" key="3">
    <source>
        <dbReference type="Google" id="ProtNLM"/>
    </source>
</evidence>
<dbReference type="OrthoDB" id="5495835at2"/>
<name>D5SLJ9_STRCL</name>
<keyword evidence="1" id="KW-0614">Plasmid</keyword>
<dbReference type="Gene3D" id="3.10.129.10">
    <property type="entry name" value="Hotdog Thioesterase"/>
    <property type="match status" value="1"/>
</dbReference>
<dbReference type="eggNOG" id="COG0824">
    <property type="taxonomic scope" value="Bacteria"/>
</dbReference>
<geneLocation type="plasmid" evidence="1 2">
    <name>pSCL4</name>
</geneLocation>
<evidence type="ECO:0000313" key="1">
    <source>
        <dbReference type="EMBL" id="EFG04792.2"/>
    </source>
</evidence>
<dbReference type="Proteomes" id="UP000002357">
    <property type="component" value="Plasmid pSCL4"/>
</dbReference>
<reference evidence="1 2" key="1">
    <citation type="journal article" date="2010" name="Genome Biol. Evol.">
        <title>The sequence of a 1.8-mb bacterial linear plasmid reveals a rich evolutionary reservoir of secondary metabolic pathways.</title>
        <authorList>
            <person name="Medema M.H."/>
            <person name="Trefzer A."/>
            <person name="Kovalchuk A."/>
            <person name="van den Berg M."/>
            <person name="Mueller U."/>
            <person name="Heijne W."/>
            <person name="Wu L."/>
            <person name="Alam M.T."/>
            <person name="Ronning C.M."/>
            <person name="Nierman W.C."/>
            <person name="Bovenberg R.A.L."/>
            <person name="Breitling R."/>
            <person name="Takano E."/>
        </authorList>
    </citation>
    <scope>NUCLEOTIDE SEQUENCE [LARGE SCALE GENOMIC DNA]</scope>
    <source>
        <strain evidence="2">ATCC 27064 / DSM 738 / JCM 4710 / NBRC 13307 / NCIMB 12785 / NRRL 3585 / VKM Ac-602</strain>
        <plasmid evidence="1">pSCL4</plasmid>
    </source>
</reference>
<dbReference type="SUPFAM" id="SSF54637">
    <property type="entry name" value="Thioesterase/thiol ester dehydrase-isomerase"/>
    <property type="match status" value="1"/>
</dbReference>
<dbReference type="InterPro" id="IPR029069">
    <property type="entry name" value="HotDog_dom_sf"/>
</dbReference>
<organism evidence="1 2">
    <name type="scientific">Streptomyces clavuligerus</name>
    <dbReference type="NCBI Taxonomy" id="1901"/>
    <lineage>
        <taxon>Bacteria</taxon>
        <taxon>Bacillati</taxon>
        <taxon>Actinomycetota</taxon>
        <taxon>Actinomycetes</taxon>
        <taxon>Kitasatosporales</taxon>
        <taxon>Streptomycetaceae</taxon>
        <taxon>Streptomyces</taxon>
    </lineage>
</organism>
<dbReference type="AlphaFoldDB" id="D5SLJ9"/>
<gene>
    <name evidence="1" type="ORF">SCLAV_p1306</name>
</gene>
<sequence length="266" mass="27928">MHAFADRPALGTIRVARRHNGPPDSANGGYVSGLVAERARRALETLRETAREPEGDLAVQLHAPPPLATDLTLTGAGRRVHVWHGEHLVATASPQPPVADTVDFVPPSLAERAMSAYGGHRHHPFPGCFVCGPARPDGLRLAPGPVPGGPDSRVACLWTPGADCDDGTGTAAAELVWAALDCPGGWTLDPSRSPLVLGRMAARITERPRIGETVVLTGRGTPGDGRTLTCVTALFRADGTELGRATATWVRLTTATPLQHRKVGSS</sequence>
<accession>D5SLJ9</accession>
<evidence type="ECO:0000313" key="2">
    <source>
        <dbReference type="Proteomes" id="UP000002357"/>
    </source>
</evidence>
<keyword evidence="2" id="KW-1185">Reference proteome</keyword>
<proteinExistence type="predicted"/>